<accession>A0ABW4WTI0</accession>
<dbReference type="EMBL" id="JBHUHV010000016">
    <property type="protein sequence ID" value="MFD2066064.1"/>
    <property type="molecule type" value="Genomic_DNA"/>
</dbReference>
<evidence type="ECO:0000313" key="1">
    <source>
        <dbReference type="EMBL" id="MFD2066064.1"/>
    </source>
</evidence>
<dbReference type="RefSeq" id="WP_229962786.1">
    <property type="nucleotide sequence ID" value="NZ_JAJJWI010000033.1"/>
</dbReference>
<proteinExistence type="predicted"/>
<name>A0ABW4WTI0_9BACT</name>
<evidence type="ECO:0000313" key="2">
    <source>
        <dbReference type="Proteomes" id="UP001597369"/>
    </source>
</evidence>
<comment type="caution">
    <text evidence="1">The sequence shown here is derived from an EMBL/GenBank/DDBJ whole genome shotgun (WGS) entry which is preliminary data.</text>
</comment>
<organism evidence="1 2">
    <name type="scientific">Pontibacter silvestris</name>
    <dbReference type="NCBI Taxonomy" id="2305183"/>
    <lineage>
        <taxon>Bacteria</taxon>
        <taxon>Pseudomonadati</taxon>
        <taxon>Bacteroidota</taxon>
        <taxon>Cytophagia</taxon>
        <taxon>Cytophagales</taxon>
        <taxon>Hymenobacteraceae</taxon>
        <taxon>Pontibacter</taxon>
    </lineage>
</organism>
<gene>
    <name evidence="1" type="ORF">ACFSKU_04165</name>
</gene>
<reference evidence="2" key="1">
    <citation type="journal article" date="2019" name="Int. J. Syst. Evol. Microbiol.">
        <title>The Global Catalogue of Microorganisms (GCM) 10K type strain sequencing project: providing services to taxonomists for standard genome sequencing and annotation.</title>
        <authorList>
            <consortium name="The Broad Institute Genomics Platform"/>
            <consortium name="The Broad Institute Genome Sequencing Center for Infectious Disease"/>
            <person name="Wu L."/>
            <person name="Ma J."/>
        </authorList>
    </citation>
    <scope>NUCLEOTIDE SEQUENCE [LARGE SCALE GENOMIC DNA]</scope>
    <source>
        <strain evidence="2">JCM 16545</strain>
    </source>
</reference>
<sequence>MYLNEVSHVKGFEVEVYLKNIDENNGCKYKNFLCPRQENTIEKPKKSLETALELWESQASCEAKLMVVVKAKR</sequence>
<dbReference type="Proteomes" id="UP001597369">
    <property type="component" value="Unassembled WGS sequence"/>
</dbReference>
<protein>
    <submittedName>
        <fullName evidence="1">Uncharacterized protein</fullName>
    </submittedName>
</protein>
<keyword evidence="2" id="KW-1185">Reference proteome</keyword>